<feature type="transmembrane region" description="Helical" evidence="14">
    <location>
        <begin position="453"/>
        <end position="476"/>
    </location>
</feature>
<protein>
    <submittedName>
        <fullName evidence="15">Sodium-coupled monocarboxylate transporter 1</fullName>
    </submittedName>
</protein>
<evidence type="ECO:0000256" key="8">
    <source>
        <dbReference type="ARBA" id="ARBA00023065"/>
    </source>
</evidence>
<name>A0A226DHJ5_FOLCA</name>
<dbReference type="PROSITE" id="PS50283">
    <property type="entry name" value="NA_SOLUT_SYMP_3"/>
    <property type="match status" value="1"/>
</dbReference>
<keyword evidence="16" id="KW-1185">Reference proteome</keyword>
<organism evidence="15 16">
    <name type="scientific">Folsomia candida</name>
    <name type="common">Springtail</name>
    <dbReference type="NCBI Taxonomy" id="158441"/>
    <lineage>
        <taxon>Eukaryota</taxon>
        <taxon>Metazoa</taxon>
        <taxon>Ecdysozoa</taxon>
        <taxon>Arthropoda</taxon>
        <taxon>Hexapoda</taxon>
        <taxon>Collembola</taxon>
        <taxon>Entomobryomorpha</taxon>
        <taxon>Isotomoidea</taxon>
        <taxon>Isotomidae</taxon>
        <taxon>Proisotominae</taxon>
        <taxon>Folsomia</taxon>
    </lineage>
</organism>
<feature type="transmembrane region" description="Helical" evidence="14">
    <location>
        <begin position="394"/>
        <end position="413"/>
    </location>
</feature>
<comment type="catalytic activity">
    <reaction evidence="12">
        <text>iodide(out) + 2 Na(+)(out) = iodide(in) + 2 Na(+)(in)</text>
        <dbReference type="Rhea" id="RHEA:71207"/>
        <dbReference type="ChEBI" id="CHEBI:16382"/>
        <dbReference type="ChEBI" id="CHEBI:29101"/>
    </reaction>
</comment>
<evidence type="ECO:0000256" key="12">
    <source>
        <dbReference type="ARBA" id="ARBA00036099"/>
    </source>
</evidence>
<keyword evidence="10" id="KW-0325">Glycoprotein</keyword>
<dbReference type="NCBIfam" id="TIGR00813">
    <property type="entry name" value="sss"/>
    <property type="match status" value="1"/>
</dbReference>
<keyword evidence="4" id="KW-1003">Cell membrane</keyword>
<feature type="transmembrane region" description="Helical" evidence="14">
    <location>
        <begin position="20"/>
        <end position="41"/>
    </location>
</feature>
<dbReference type="InterPro" id="IPR018212">
    <property type="entry name" value="Na/solute_symporter_CS"/>
</dbReference>
<dbReference type="GO" id="GO:0015293">
    <property type="term" value="F:symporter activity"/>
    <property type="evidence" value="ECO:0007669"/>
    <property type="project" value="TreeGrafter"/>
</dbReference>
<evidence type="ECO:0000256" key="2">
    <source>
        <dbReference type="ARBA" id="ARBA00006434"/>
    </source>
</evidence>
<dbReference type="PROSITE" id="PS00456">
    <property type="entry name" value="NA_SOLUT_SYMP_1"/>
    <property type="match status" value="1"/>
</dbReference>
<dbReference type="InterPro" id="IPR001734">
    <property type="entry name" value="Na/solute_symporter"/>
</dbReference>
<dbReference type="OrthoDB" id="6132759at2759"/>
<keyword evidence="8" id="KW-0406">Ion transport</keyword>
<sequence length="617" mass="68345">MSLPDGIRITTTNFTETLPWSEYLVIGTVILSSLSIGVYYGCFVPGNTKNDQFLMAGRSMSILPVTLSLVCSFVSAVTLLGNPVEVYYYGQQWTFLCFIPMGITIWYLYLPVFHELKLTSAYQASFKKLSMKISNKNLRLTILLVFRMEIQPNSEDNVFNICNRTFVAGLDYRISAATIFVVCVAYSSMGGLKAVLWTDSLQAIVMIVSLVALGICGIIEVGGFSLAWERNVDTGRQFNNSLDPDPRRRHTVWTSLIGGYLLWMPFFAATQAQIQRYNSVATLRQARMCLLFNTVGMMGFYLLCALLGMLIFAQFYNCDPVHAKLVTSPDQLLPLFVIDVLRGYPTLPGLLIAGITSGSMSTVSSALNSLSALITEDFVKRYWPGKSDIVLGNMSKIISVATGLIAFLLVFVMKTVNETIQIAPFTTLITGSLLGPILGVFTLGMFSPWANNLGVLCGMIISIAISGFVGLGNILAGRKNLLPNMRLPLTIRGCPCANMTGFEAACEDLVDEDDQDRLDLPDTSGWKNLEYSGWVKIWSASYMWQPGIGIVSTLIFGILFSSLVSALFPQRYPKVKSNLLSRPFVRLWNKMFGVKCMQQFIDYGEHSDNNNNADTKF</sequence>
<evidence type="ECO:0000256" key="5">
    <source>
        <dbReference type="ARBA" id="ARBA00022692"/>
    </source>
</evidence>
<dbReference type="STRING" id="158441.A0A226DHJ5"/>
<comment type="subcellular location">
    <subcellularLocation>
        <location evidence="1">Cell membrane</location>
        <topology evidence="1">Multi-pass membrane protein</topology>
    </subcellularLocation>
</comment>
<dbReference type="Gene3D" id="1.20.1730.10">
    <property type="entry name" value="Sodium/glucose cotransporter"/>
    <property type="match status" value="1"/>
</dbReference>
<keyword evidence="3" id="KW-0813">Transport</keyword>
<feature type="transmembrane region" description="Helical" evidence="14">
    <location>
        <begin position="203"/>
        <end position="228"/>
    </location>
</feature>
<proteinExistence type="inferred from homology"/>
<dbReference type="GO" id="GO:0015075">
    <property type="term" value="F:monoatomic ion transmembrane transporter activity"/>
    <property type="evidence" value="ECO:0007669"/>
    <property type="project" value="UniProtKB-ARBA"/>
</dbReference>
<gene>
    <name evidence="15" type="ORF">Fcan01_20402</name>
</gene>
<evidence type="ECO:0000256" key="3">
    <source>
        <dbReference type="ARBA" id="ARBA00022448"/>
    </source>
</evidence>
<keyword evidence="11" id="KW-0739">Sodium transport</keyword>
<evidence type="ECO:0000256" key="10">
    <source>
        <dbReference type="ARBA" id="ARBA00023180"/>
    </source>
</evidence>
<feature type="transmembrane region" description="Helical" evidence="14">
    <location>
        <begin position="290"/>
        <end position="316"/>
    </location>
</feature>
<accession>A0A226DHJ5</accession>
<evidence type="ECO:0000256" key="11">
    <source>
        <dbReference type="ARBA" id="ARBA00023201"/>
    </source>
</evidence>
<feature type="transmembrane region" description="Helical" evidence="14">
    <location>
        <begin position="174"/>
        <end position="196"/>
    </location>
</feature>
<feature type="transmembrane region" description="Helical" evidence="14">
    <location>
        <begin position="425"/>
        <end position="446"/>
    </location>
</feature>
<comment type="similarity">
    <text evidence="2 13">Belongs to the sodium:solute symporter (SSF) (TC 2.A.21) family.</text>
</comment>
<evidence type="ECO:0000256" key="6">
    <source>
        <dbReference type="ARBA" id="ARBA00022989"/>
    </source>
</evidence>
<comment type="caution">
    <text evidence="15">The sequence shown here is derived from an EMBL/GenBank/DDBJ whole genome shotgun (WGS) entry which is preliminary data.</text>
</comment>
<feature type="transmembrane region" description="Helical" evidence="14">
    <location>
        <begin position="93"/>
        <end position="116"/>
    </location>
</feature>
<dbReference type="EMBL" id="LNIX01000019">
    <property type="protein sequence ID" value="OXA44428.1"/>
    <property type="molecule type" value="Genomic_DNA"/>
</dbReference>
<evidence type="ECO:0000256" key="7">
    <source>
        <dbReference type="ARBA" id="ARBA00023053"/>
    </source>
</evidence>
<dbReference type="InterPro" id="IPR038377">
    <property type="entry name" value="Na/Glc_symporter_sf"/>
</dbReference>
<evidence type="ECO:0000256" key="14">
    <source>
        <dbReference type="SAM" id="Phobius"/>
    </source>
</evidence>
<evidence type="ECO:0000313" key="16">
    <source>
        <dbReference type="Proteomes" id="UP000198287"/>
    </source>
</evidence>
<keyword evidence="6 14" id="KW-1133">Transmembrane helix</keyword>
<evidence type="ECO:0000256" key="4">
    <source>
        <dbReference type="ARBA" id="ARBA00022475"/>
    </source>
</evidence>
<keyword evidence="9 14" id="KW-0472">Membrane</keyword>
<keyword evidence="7" id="KW-0915">Sodium</keyword>
<evidence type="ECO:0000256" key="1">
    <source>
        <dbReference type="ARBA" id="ARBA00004651"/>
    </source>
</evidence>
<evidence type="ECO:0000313" key="15">
    <source>
        <dbReference type="EMBL" id="OXA44428.1"/>
    </source>
</evidence>
<feature type="transmembrane region" description="Helical" evidence="14">
    <location>
        <begin position="62"/>
        <end position="81"/>
    </location>
</feature>
<dbReference type="AlphaFoldDB" id="A0A226DHJ5"/>
<keyword evidence="5 14" id="KW-0812">Transmembrane</keyword>
<dbReference type="GO" id="GO:0005886">
    <property type="term" value="C:plasma membrane"/>
    <property type="evidence" value="ECO:0007669"/>
    <property type="project" value="UniProtKB-SubCell"/>
</dbReference>
<dbReference type="PANTHER" id="PTHR42985">
    <property type="entry name" value="SODIUM-COUPLED MONOCARBOXYLATE TRANSPORTER"/>
    <property type="match status" value="1"/>
</dbReference>
<dbReference type="GO" id="GO:0098660">
    <property type="term" value="P:inorganic ion transmembrane transport"/>
    <property type="evidence" value="ECO:0007669"/>
    <property type="project" value="UniProtKB-ARBA"/>
</dbReference>
<evidence type="ECO:0000256" key="9">
    <source>
        <dbReference type="ARBA" id="ARBA00023136"/>
    </source>
</evidence>
<dbReference type="InterPro" id="IPR051163">
    <property type="entry name" value="Sodium:Solute_Symporter_SSF"/>
</dbReference>
<reference evidence="15 16" key="1">
    <citation type="submission" date="2015-12" db="EMBL/GenBank/DDBJ databases">
        <title>The genome of Folsomia candida.</title>
        <authorList>
            <person name="Faddeeva A."/>
            <person name="Derks M.F."/>
            <person name="Anvar Y."/>
            <person name="Smit S."/>
            <person name="Van Straalen N."/>
            <person name="Roelofs D."/>
        </authorList>
    </citation>
    <scope>NUCLEOTIDE SEQUENCE [LARGE SCALE GENOMIC DNA]</scope>
    <source>
        <strain evidence="15 16">VU population</strain>
        <tissue evidence="15">Whole body</tissue>
    </source>
</reference>
<dbReference type="PANTHER" id="PTHR42985:SF39">
    <property type="entry name" value="GH10366P"/>
    <property type="match status" value="1"/>
</dbReference>
<dbReference type="Pfam" id="PF00474">
    <property type="entry name" value="SSF"/>
    <property type="match status" value="1"/>
</dbReference>
<dbReference type="Proteomes" id="UP000198287">
    <property type="component" value="Unassembled WGS sequence"/>
</dbReference>
<evidence type="ECO:0000256" key="13">
    <source>
        <dbReference type="RuleBase" id="RU362091"/>
    </source>
</evidence>
<dbReference type="GO" id="GO:0006814">
    <property type="term" value="P:sodium ion transport"/>
    <property type="evidence" value="ECO:0007669"/>
    <property type="project" value="UniProtKB-KW"/>
</dbReference>
<feature type="transmembrane region" description="Helical" evidence="14">
    <location>
        <begin position="250"/>
        <end position="269"/>
    </location>
</feature>
<feature type="transmembrane region" description="Helical" evidence="14">
    <location>
        <begin position="548"/>
        <end position="568"/>
    </location>
</feature>